<evidence type="ECO:0000256" key="2">
    <source>
        <dbReference type="PIRSR" id="PIRSR600888-1"/>
    </source>
</evidence>
<dbReference type="InterPro" id="IPR000888">
    <property type="entry name" value="RmlC-like"/>
</dbReference>
<dbReference type="InterPro" id="IPR011051">
    <property type="entry name" value="RmlC_Cupin_sf"/>
</dbReference>
<proteinExistence type="inferred from homology"/>
<dbReference type="GO" id="GO:0000271">
    <property type="term" value="P:polysaccharide biosynthetic process"/>
    <property type="evidence" value="ECO:0007669"/>
    <property type="project" value="TreeGrafter"/>
</dbReference>
<sequence length="198" mass="21513">MRVRRLGVEGALEFTPEVFRDDRGAFTSPLQRHAFARAAGRPPFPVAQTSHSRSRRGTVRGVHYTRTPPGTAKYVCCLAGRALDLVIDLREGSPTFGRCEAVPLDGEGSRALYLPVGVGHAFVALEDGTLMSYLMSAEYAPEHELAVRPLDPALGLPLPDGLDPLLSDRDCGAPTLAEARERGLLPEYDTCRTIEESL</sequence>
<dbReference type="Proteomes" id="UP000253318">
    <property type="component" value="Unassembled WGS sequence"/>
</dbReference>
<dbReference type="CDD" id="cd00438">
    <property type="entry name" value="cupin_RmlC"/>
    <property type="match status" value="1"/>
</dbReference>
<dbReference type="PANTHER" id="PTHR21047:SF2">
    <property type="entry name" value="THYMIDINE DIPHOSPHO-4-KETO-RHAMNOSE 3,5-EPIMERASE"/>
    <property type="match status" value="1"/>
</dbReference>
<dbReference type="InterPro" id="IPR014710">
    <property type="entry name" value="RmlC-like_jellyroll"/>
</dbReference>
<comment type="similarity">
    <text evidence="1">Belongs to the dTDP-4-dehydrorhamnose 3,5-epimerase family.</text>
</comment>
<evidence type="ECO:0000256" key="3">
    <source>
        <dbReference type="PIRSR" id="PIRSR600888-3"/>
    </source>
</evidence>
<dbReference type="EMBL" id="QEIN01000207">
    <property type="protein sequence ID" value="RCV52885.1"/>
    <property type="molecule type" value="Genomic_DNA"/>
</dbReference>
<accession>A0A368T0N2</accession>
<dbReference type="GO" id="GO:0005829">
    <property type="term" value="C:cytosol"/>
    <property type="evidence" value="ECO:0007669"/>
    <property type="project" value="TreeGrafter"/>
</dbReference>
<feature type="region of interest" description="Disordered" evidence="4">
    <location>
        <begin position="41"/>
        <end position="65"/>
    </location>
</feature>
<dbReference type="Pfam" id="PF00908">
    <property type="entry name" value="dTDP_sugar_isom"/>
    <property type="match status" value="1"/>
</dbReference>
<feature type="site" description="Participates in a stacking interaction with the thymidine ring of dTDP-4-oxo-6-deoxyglucose" evidence="3">
    <location>
        <position position="139"/>
    </location>
</feature>
<organism evidence="5 6">
    <name type="scientific">Marinitenerispora sediminis</name>
    <dbReference type="NCBI Taxonomy" id="1931232"/>
    <lineage>
        <taxon>Bacteria</taxon>
        <taxon>Bacillati</taxon>
        <taxon>Actinomycetota</taxon>
        <taxon>Actinomycetes</taxon>
        <taxon>Streptosporangiales</taxon>
        <taxon>Nocardiopsidaceae</taxon>
        <taxon>Marinitenerispora</taxon>
    </lineage>
</organism>
<dbReference type="AlphaFoldDB" id="A0A368T0N2"/>
<keyword evidence="6" id="KW-1185">Reference proteome</keyword>
<feature type="active site" description="Proton donor" evidence="2">
    <location>
        <position position="133"/>
    </location>
</feature>
<evidence type="ECO:0000256" key="1">
    <source>
        <dbReference type="ARBA" id="ARBA00010154"/>
    </source>
</evidence>
<dbReference type="OrthoDB" id="9800680at2"/>
<feature type="active site" description="Proton acceptor" evidence="2">
    <location>
        <position position="63"/>
    </location>
</feature>
<gene>
    <name evidence="5" type="ORF">DEF24_21310</name>
</gene>
<dbReference type="GO" id="GO:0019305">
    <property type="term" value="P:dTDP-rhamnose biosynthetic process"/>
    <property type="evidence" value="ECO:0007669"/>
    <property type="project" value="TreeGrafter"/>
</dbReference>
<dbReference type="Gene3D" id="2.60.120.10">
    <property type="entry name" value="Jelly Rolls"/>
    <property type="match status" value="1"/>
</dbReference>
<dbReference type="PANTHER" id="PTHR21047">
    <property type="entry name" value="DTDP-6-DEOXY-D-GLUCOSE-3,5 EPIMERASE"/>
    <property type="match status" value="1"/>
</dbReference>
<evidence type="ECO:0000313" key="6">
    <source>
        <dbReference type="Proteomes" id="UP000253318"/>
    </source>
</evidence>
<evidence type="ECO:0000256" key="4">
    <source>
        <dbReference type="SAM" id="MobiDB-lite"/>
    </source>
</evidence>
<dbReference type="GO" id="GO:0008830">
    <property type="term" value="F:dTDP-4-dehydrorhamnose 3,5-epimerase activity"/>
    <property type="evidence" value="ECO:0007669"/>
    <property type="project" value="InterPro"/>
</dbReference>
<comment type="caution">
    <text evidence="5">The sequence shown here is derived from an EMBL/GenBank/DDBJ whole genome shotgun (WGS) entry which is preliminary data.</text>
</comment>
<dbReference type="SUPFAM" id="SSF51182">
    <property type="entry name" value="RmlC-like cupins"/>
    <property type="match status" value="1"/>
</dbReference>
<evidence type="ECO:0000313" key="5">
    <source>
        <dbReference type="EMBL" id="RCV52885.1"/>
    </source>
</evidence>
<protein>
    <submittedName>
        <fullName evidence="5">dTDP-4-dehydrorhamnose 3,5-epimerase</fullName>
    </submittedName>
</protein>
<dbReference type="RefSeq" id="WP_114399995.1">
    <property type="nucleotide sequence ID" value="NZ_QEIM01000171.1"/>
</dbReference>
<name>A0A368T0N2_9ACTN</name>
<reference evidence="5 6" key="1">
    <citation type="submission" date="2018-04" db="EMBL/GenBank/DDBJ databases">
        <title>Novel actinobacteria from marine sediment.</title>
        <authorList>
            <person name="Ng Z.Y."/>
            <person name="Tan G.Y.A."/>
        </authorList>
    </citation>
    <scope>NUCLEOTIDE SEQUENCE [LARGE SCALE GENOMIC DNA]</scope>
    <source>
        <strain evidence="5 6">TPS81</strain>
    </source>
</reference>